<protein>
    <submittedName>
        <fullName evidence="1">Uncharacterized protein</fullName>
    </submittedName>
</protein>
<evidence type="ECO:0000313" key="2">
    <source>
        <dbReference type="Proteomes" id="UP001234202"/>
    </source>
</evidence>
<gene>
    <name evidence="1" type="ORF">QFC24_003726</name>
</gene>
<name>A0ACC2XLC5_9TREE</name>
<organism evidence="1 2">
    <name type="scientific">Naganishia onofrii</name>
    <dbReference type="NCBI Taxonomy" id="1851511"/>
    <lineage>
        <taxon>Eukaryota</taxon>
        <taxon>Fungi</taxon>
        <taxon>Dikarya</taxon>
        <taxon>Basidiomycota</taxon>
        <taxon>Agaricomycotina</taxon>
        <taxon>Tremellomycetes</taxon>
        <taxon>Filobasidiales</taxon>
        <taxon>Filobasidiaceae</taxon>
        <taxon>Naganishia</taxon>
    </lineage>
</organism>
<evidence type="ECO:0000313" key="1">
    <source>
        <dbReference type="EMBL" id="KAJ9123512.1"/>
    </source>
</evidence>
<dbReference type="Proteomes" id="UP001234202">
    <property type="component" value="Unassembled WGS sequence"/>
</dbReference>
<sequence>MTGADGKPLSGGLLFRKYLLSRCQEDFEKGWERKADASAATQQKAGDRHTEDKDYAAAQAAKRQGLGLVKFVGELFKLEMLSTRVIHACIVKLLANVVDPDEEDVESLCQLLTTVGAKLEAQPKMSQQVGLYMQRMDDLRNSDHLSSRIRFMVQDVMELQRNKWQERNAKGPMGAMTIEQVHAQVNPILPQLGSRYSFADLS</sequence>
<dbReference type="EMBL" id="JASBWV010000012">
    <property type="protein sequence ID" value="KAJ9123512.1"/>
    <property type="molecule type" value="Genomic_DNA"/>
</dbReference>
<comment type="caution">
    <text evidence="1">The sequence shown here is derived from an EMBL/GenBank/DDBJ whole genome shotgun (WGS) entry which is preliminary data.</text>
</comment>
<accession>A0ACC2XLC5</accession>
<keyword evidence="2" id="KW-1185">Reference proteome</keyword>
<proteinExistence type="predicted"/>
<reference evidence="1" key="1">
    <citation type="submission" date="2023-04" db="EMBL/GenBank/DDBJ databases">
        <title>Draft Genome sequencing of Naganishia species isolated from polar environments using Oxford Nanopore Technology.</title>
        <authorList>
            <person name="Leo P."/>
            <person name="Venkateswaran K."/>
        </authorList>
    </citation>
    <scope>NUCLEOTIDE SEQUENCE</scope>
    <source>
        <strain evidence="1">DBVPG 5303</strain>
    </source>
</reference>